<protein>
    <submittedName>
        <fullName evidence="2">Uncharacterized protein</fullName>
    </submittedName>
</protein>
<reference evidence="2 3" key="1">
    <citation type="submission" date="2019-02" db="EMBL/GenBank/DDBJ databases">
        <authorList>
            <person name="Fomenkov A."/>
            <person name="Dubinina G."/>
            <person name="Grabovich M."/>
            <person name="Vincze T."/>
            <person name="Roberts R.J."/>
        </authorList>
    </citation>
    <scope>NUCLEOTIDE SEQUENCE [LARGE SCALE GENOMIC DNA]</scope>
    <source>
        <strain evidence="2 3">P</strain>
    </source>
</reference>
<dbReference type="EMBL" id="CP035807">
    <property type="protein sequence ID" value="QEN04072.1"/>
    <property type="molecule type" value="Genomic_DNA"/>
</dbReference>
<evidence type="ECO:0000313" key="2">
    <source>
        <dbReference type="EMBL" id="QEN04072.1"/>
    </source>
</evidence>
<reference evidence="2 3" key="2">
    <citation type="submission" date="2019-09" db="EMBL/GenBank/DDBJ databases">
        <title>Complete Genome Sequence and Methylome Analysis of free living Spirochaetas.</title>
        <authorList>
            <person name="Leshcheva N."/>
            <person name="Mikheeva N."/>
        </authorList>
    </citation>
    <scope>NUCLEOTIDE SEQUENCE [LARGE SCALE GENOMIC DNA]</scope>
    <source>
        <strain evidence="2 3">P</strain>
    </source>
</reference>
<keyword evidence="3" id="KW-1185">Reference proteome</keyword>
<sequence length="138" mass="16268">MKIINKRALSILLLLLTTIMLTSATKSPYYAKSVVITKVFPHSKGYKVYYLTNDLNTKEAYLPSYLFEEQKDDTRERSKLFQGYDKAFPYMTIFWKDGEFSHVKLYLKSDYGDPTWGVFTNQSDQDEFFENADLKFDF</sequence>
<accession>A0A5C1QCZ1</accession>
<dbReference type="AlphaFoldDB" id="A0A5C1QCZ1"/>
<name>A0A5C1QCZ1_9SPIO</name>
<dbReference type="Proteomes" id="UP000323824">
    <property type="component" value="Chromosome"/>
</dbReference>
<organism evidence="2 3">
    <name type="scientific">Thiospirochaeta perfilievii</name>
    <dbReference type="NCBI Taxonomy" id="252967"/>
    <lineage>
        <taxon>Bacteria</taxon>
        <taxon>Pseudomonadati</taxon>
        <taxon>Spirochaetota</taxon>
        <taxon>Spirochaetia</taxon>
        <taxon>Spirochaetales</taxon>
        <taxon>Spirochaetaceae</taxon>
        <taxon>Thiospirochaeta</taxon>
    </lineage>
</organism>
<gene>
    <name evidence="2" type="ORF">EW093_04945</name>
</gene>
<dbReference type="OrthoDB" id="360148at2"/>
<feature type="signal peptide" evidence="1">
    <location>
        <begin position="1"/>
        <end position="24"/>
    </location>
</feature>
<keyword evidence="1" id="KW-0732">Signal</keyword>
<proteinExistence type="predicted"/>
<evidence type="ECO:0000313" key="3">
    <source>
        <dbReference type="Proteomes" id="UP000323824"/>
    </source>
</evidence>
<feature type="chain" id="PRO_5022721447" evidence="1">
    <location>
        <begin position="25"/>
        <end position="138"/>
    </location>
</feature>
<dbReference type="KEGG" id="sper:EW093_04945"/>
<dbReference type="RefSeq" id="WP_149567329.1">
    <property type="nucleotide sequence ID" value="NZ_CP035807.1"/>
</dbReference>
<evidence type="ECO:0000256" key="1">
    <source>
        <dbReference type="SAM" id="SignalP"/>
    </source>
</evidence>